<evidence type="ECO:0000313" key="1">
    <source>
        <dbReference type="EMBL" id="GEM89483.1"/>
    </source>
</evidence>
<name>A0A511RIL2_9DEIN</name>
<sequence length="191" mass="21511">MHLSEHEVLEAFAEPRCPVCTLARKAARGYLAGVIEGGINDPALRDDWRRRGGLCGRHWREARDLEAPAFPLAILTQDLLAAELEHPHARVRCPACEVQAAAEGRYLESLRSLPLEAVRKALERGRGFVCLRHLRDLPEGELAGLLRVRLRQILDDLDAFQRKYDHRHTHEPMGPEGDAWLRAIRALGGEV</sequence>
<accession>A0A511RIL2</accession>
<proteinExistence type="predicted"/>
<dbReference type="AlphaFoldDB" id="A0A511RIL2"/>
<organism evidence="1 2">
    <name type="scientific">Oceanithermus desulfurans NBRC 100063</name>
    <dbReference type="NCBI Taxonomy" id="1227550"/>
    <lineage>
        <taxon>Bacteria</taxon>
        <taxon>Thermotogati</taxon>
        <taxon>Deinococcota</taxon>
        <taxon>Deinococci</taxon>
        <taxon>Thermales</taxon>
        <taxon>Thermaceae</taxon>
        <taxon>Oceanithermus</taxon>
    </lineage>
</organism>
<dbReference type="Proteomes" id="UP000321827">
    <property type="component" value="Unassembled WGS sequence"/>
</dbReference>
<evidence type="ECO:0000313" key="2">
    <source>
        <dbReference type="Proteomes" id="UP000321827"/>
    </source>
</evidence>
<dbReference type="EMBL" id="BJXN01000005">
    <property type="protein sequence ID" value="GEM89483.1"/>
    <property type="molecule type" value="Genomic_DNA"/>
</dbReference>
<dbReference type="OrthoDB" id="34210at2"/>
<protein>
    <submittedName>
        <fullName evidence="1">Uncharacterized protein</fullName>
    </submittedName>
</protein>
<reference evidence="1 2" key="1">
    <citation type="submission" date="2019-07" db="EMBL/GenBank/DDBJ databases">
        <title>Whole genome shotgun sequence of Oceanithermus desulfurans NBRC 100063.</title>
        <authorList>
            <person name="Hosoyama A."/>
            <person name="Uohara A."/>
            <person name="Ohji S."/>
            <person name="Ichikawa N."/>
        </authorList>
    </citation>
    <scope>NUCLEOTIDE SEQUENCE [LARGE SCALE GENOMIC DNA]</scope>
    <source>
        <strain evidence="1 2">NBRC 100063</strain>
    </source>
</reference>
<comment type="caution">
    <text evidence="1">The sequence shown here is derived from an EMBL/GenBank/DDBJ whole genome shotgun (WGS) entry which is preliminary data.</text>
</comment>
<gene>
    <name evidence="1" type="ORF">ODE01S_09170</name>
</gene>
<dbReference type="RefSeq" id="WP_147146341.1">
    <property type="nucleotide sequence ID" value="NZ_BJXN01000005.1"/>
</dbReference>